<dbReference type="Pfam" id="PF00534">
    <property type="entry name" value="Glycos_transf_1"/>
    <property type="match status" value="1"/>
</dbReference>
<dbReference type="Proteomes" id="UP001597351">
    <property type="component" value="Unassembled WGS sequence"/>
</dbReference>
<dbReference type="InterPro" id="IPR050194">
    <property type="entry name" value="Glycosyltransferase_grp1"/>
</dbReference>
<dbReference type="GO" id="GO:0016757">
    <property type="term" value="F:glycosyltransferase activity"/>
    <property type="evidence" value="ECO:0007669"/>
    <property type="project" value="UniProtKB-KW"/>
</dbReference>
<dbReference type="Gene3D" id="3.40.50.2000">
    <property type="entry name" value="Glycogen Phosphorylase B"/>
    <property type="match status" value="2"/>
</dbReference>
<name>A0ABW4TQQ1_9ACTN</name>
<feature type="domain" description="Glycosyl transferase family 1" evidence="3">
    <location>
        <begin position="171"/>
        <end position="306"/>
    </location>
</feature>
<sequence length="347" mass="37154">MRIALVSESFYPAVDGTTTTVRAVADRLVDTGHQVLVVAPGPGLPTYRGCRVVRVLKPGRSEQVRSALADFRPDLVHLTSPAGLGRRAAKHAQAMRVPVLQVQQTPVADLGADYWRATTAARADRVVVTAHWMRRRLADLGVPASLWAPGVDHQTFTPELRDPAVRRNWARNGEVLVGYVGALRNRHDVRRLAEVTSLPGTRLVVVGEGAQEGWLKSQVPTGKFVGPLATGALALTVANLDVLVHPGVNETCCHPLREAAASGVPVVAPAAGGAPDVVKPLETGLLHDPDDPRAMLRALAAVVGDSRRDLLGRHARTLAVRRSWADAVDELVERHYLPLLATSPTAA</sequence>
<comment type="caution">
    <text evidence="5">The sequence shown here is derived from an EMBL/GenBank/DDBJ whole genome shotgun (WGS) entry which is preliminary data.</text>
</comment>
<evidence type="ECO:0000313" key="6">
    <source>
        <dbReference type="Proteomes" id="UP001597351"/>
    </source>
</evidence>
<accession>A0ABW4TQQ1</accession>
<evidence type="ECO:0000256" key="2">
    <source>
        <dbReference type="ARBA" id="ARBA00022679"/>
    </source>
</evidence>
<evidence type="ECO:0000256" key="1">
    <source>
        <dbReference type="ARBA" id="ARBA00022676"/>
    </source>
</evidence>
<organism evidence="5 6">
    <name type="scientific">Nocardioides aestuarii</name>
    <dbReference type="NCBI Taxonomy" id="252231"/>
    <lineage>
        <taxon>Bacteria</taxon>
        <taxon>Bacillati</taxon>
        <taxon>Actinomycetota</taxon>
        <taxon>Actinomycetes</taxon>
        <taxon>Propionibacteriales</taxon>
        <taxon>Nocardioidaceae</taxon>
        <taxon>Nocardioides</taxon>
    </lineage>
</organism>
<dbReference type="InterPro" id="IPR028098">
    <property type="entry name" value="Glyco_trans_4-like_N"/>
</dbReference>
<dbReference type="InterPro" id="IPR001296">
    <property type="entry name" value="Glyco_trans_1"/>
</dbReference>
<keyword evidence="1 5" id="KW-0328">Glycosyltransferase</keyword>
<keyword evidence="6" id="KW-1185">Reference proteome</keyword>
<dbReference type="EMBL" id="JBHUGD010000003">
    <property type="protein sequence ID" value="MFD1948042.1"/>
    <property type="molecule type" value="Genomic_DNA"/>
</dbReference>
<dbReference type="EC" id="2.4.-.-" evidence="5"/>
<evidence type="ECO:0000259" key="3">
    <source>
        <dbReference type="Pfam" id="PF00534"/>
    </source>
</evidence>
<dbReference type="PANTHER" id="PTHR45947">
    <property type="entry name" value="SULFOQUINOVOSYL TRANSFERASE SQD2"/>
    <property type="match status" value="1"/>
</dbReference>
<feature type="domain" description="Glycosyltransferase subfamily 4-like N-terminal" evidence="4">
    <location>
        <begin position="14"/>
        <end position="154"/>
    </location>
</feature>
<dbReference type="Pfam" id="PF13439">
    <property type="entry name" value="Glyco_transf_4"/>
    <property type="match status" value="1"/>
</dbReference>
<reference evidence="6" key="1">
    <citation type="journal article" date="2019" name="Int. J. Syst. Evol. Microbiol.">
        <title>The Global Catalogue of Microorganisms (GCM) 10K type strain sequencing project: providing services to taxonomists for standard genome sequencing and annotation.</title>
        <authorList>
            <consortium name="The Broad Institute Genomics Platform"/>
            <consortium name="The Broad Institute Genome Sequencing Center for Infectious Disease"/>
            <person name="Wu L."/>
            <person name="Ma J."/>
        </authorList>
    </citation>
    <scope>NUCLEOTIDE SEQUENCE [LARGE SCALE GENOMIC DNA]</scope>
    <source>
        <strain evidence="6">CGMCC 1.12477</strain>
    </source>
</reference>
<dbReference type="RefSeq" id="WP_343919708.1">
    <property type="nucleotide sequence ID" value="NZ_BAAAJT010000002.1"/>
</dbReference>
<evidence type="ECO:0000313" key="5">
    <source>
        <dbReference type="EMBL" id="MFD1948042.1"/>
    </source>
</evidence>
<keyword evidence="2 5" id="KW-0808">Transferase</keyword>
<dbReference type="SUPFAM" id="SSF53756">
    <property type="entry name" value="UDP-Glycosyltransferase/glycogen phosphorylase"/>
    <property type="match status" value="1"/>
</dbReference>
<evidence type="ECO:0000259" key="4">
    <source>
        <dbReference type="Pfam" id="PF13439"/>
    </source>
</evidence>
<proteinExistence type="predicted"/>
<gene>
    <name evidence="5" type="ORF">ACFSDE_14675</name>
</gene>
<protein>
    <submittedName>
        <fullName evidence="5">Glycosyltransferase</fullName>
        <ecNumber evidence="5">2.4.-.-</ecNumber>
    </submittedName>
</protein>
<dbReference type="PANTHER" id="PTHR45947:SF3">
    <property type="entry name" value="SULFOQUINOVOSYL TRANSFERASE SQD2"/>
    <property type="match status" value="1"/>
</dbReference>